<dbReference type="OrthoDB" id="3779005at2"/>
<sequence length="144" mass="15391">MPAPAPPTEATDVHAGFIIIAALVAGWLVQIFFTYRQSMAFNDDVRTLRTKGTVSVGVGGNRYKGRRSFVAIAIDPDGIVRDAITLGGLTTFARSKPLPGLFDLKVSVVRGDRAIPHVSPSQRLAARQAAELYGAARTSVRAEV</sequence>
<gene>
    <name evidence="2" type="ORF">EUA93_03125</name>
</gene>
<dbReference type="Proteomes" id="UP000294071">
    <property type="component" value="Unassembled WGS sequence"/>
</dbReference>
<name>A0A4V1RKT9_9ACTN</name>
<keyword evidence="1" id="KW-0812">Transmembrane</keyword>
<proteinExistence type="predicted"/>
<dbReference type="EMBL" id="SDWT01000001">
    <property type="protein sequence ID" value="RYB93442.1"/>
    <property type="molecule type" value="Genomic_DNA"/>
</dbReference>
<keyword evidence="1" id="KW-0472">Membrane</keyword>
<feature type="transmembrane region" description="Helical" evidence="1">
    <location>
        <begin position="13"/>
        <end position="33"/>
    </location>
</feature>
<evidence type="ECO:0000313" key="3">
    <source>
        <dbReference type="Proteomes" id="UP000294071"/>
    </source>
</evidence>
<organism evidence="2 3">
    <name type="scientific">Nocardioides oleivorans</name>
    <dbReference type="NCBI Taxonomy" id="273676"/>
    <lineage>
        <taxon>Bacteria</taxon>
        <taxon>Bacillati</taxon>
        <taxon>Actinomycetota</taxon>
        <taxon>Actinomycetes</taxon>
        <taxon>Propionibacteriales</taxon>
        <taxon>Nocardioidaceae</taxon>
        <taxon>Nocardioides</taxon>
    </lineage>
</organism>
<keyword evidence="1" id="KW-1133">Transmembrane helix</keyword>
<keyword evidence="3" id="KW-1185">Reference proteome</keyword>
<dbReference type="Pfam" id="PF06923">
    <property type="entry name" value="GutM"/>
    <property type="match status" value="1"/>
</dbReference>
<dbReference type="AlphaFoldDB" id="A0A4V1RKT9"/>
<evidence type="ECO:0000256" key="1">
    <source>
        <dbReference type="SAM" id="Phobius"/>
    </source>
</evidence>
<reference evidence="2 3" key="1">
    <citation type="submission" date="2019-01" db="EMBL/GenBank/DDBJ databases">
        <title>Novel species of Nocardioides.</title>
        <authorList>
            <person name="Liu Q."/>
            <person name="Xin Y.-H."/>
        </authorList>
    </citation>
    <scope>NUCLEOTIDE SEQUENCE [LARGE SCALE GENOMIC DNA]</scope>
    <source>
        <strain evidence="2 3">CGMCC 4.6882</strain>
    </source>
</reference>
<protein>
    <recommendedName>
        <fullName evidence="4">Transcriptional regulator</fullName>
    </recommendedName>
</protein>
<evidence type="ECO:0000313" key="2">
    <source>
        <dbReference type="EMBL" id="RYB93442.1"/>
    </source>
</evidence>
<evidence type="ECO:0008006" key="4">
    <source>
        <dbReference type="Google" id="ProtNLM"/>
    </source>
</evidence>
<accession>A0A4V1RKT9</accession>
<comment type="caution">
    <text evidence="2">The sequence shown here is derived from an EMBL/GenBank/DDBJ whole genome shotgun (WGS) entry which is preliminary data.</text>
</comment>
<dbReference type="InterPro" id="IPR009693">
    <property type="entry name" value="Glucitol_operon_activator"/>
</dbReference>